<protein>
    <recommendedName>
        <fullName evidence="1">Phospholipase C/D domain-containing protein</fullName>
    </recommendedName>
</protein>
<dbReference type="EMBL" id="JACHHK010000004">
    <property type="protein sequence ID" value="MBB5183344.1"/>
    <property type="molecule type" value="Genomic_DNA"/>
</dbReference>
<accession>A0A7W8CYL3</accession>
<comment type="caution">
    <text evidence="2">The sequence shown here is derived from an EMBL/GenBank/DDBJ whole genome shotgun (WGS) entry which is preliminary data.</text>
</comment>
<dbReference type="Proteomes" id="UP000539953">
    <property type="component" value="Unassembled WGS sequence"/>
</dbReference>
<name>A0A7W8CYL3_9FIRM</name>
<sequence>MPNIITHVLFARELEDEKLNDDLKKRIEARQQLYEIGANGADYLFFHGVNPKRILEKSTLRVLGQYVHRRGINDFYTEALDVIRHEKESDVKEDEIVYIMGHLTHWALDSTSHPYIFWRTGSGSSDASIRHHKFESILDAVMLKVKKEQTIKDFKAYKICEISIDDVRSISRLYTHIAKAVYGVEIKPHQVLEALNDWYRCQKALYDATGKKKKAFLKVENAIHTPGLVSAMFVPKDPTDPVDVCNLKHREWCHPCDDEKTSTESFFDLYDRAMKEAQQAITLFIAAVDDPSKEQEFIDFLDNRNYTKGLSDNPPMKYFDDDLKQTGEMLIQEQK</sequence>
<feature type="domain" description="Phospholipase C/D" evidence="1">
    <location>
        <begin position="6"/>
        <end position="167"/>
    </location>
</feature>
<dbReference type="InterPro" id="IPR029002">
    <property type="entry name" value="PLPC/GPLD1"/>
</dbReference>
<organism evidence="2 3">
    <name type="scientific">Catenisphaera adipataccumulans</name>
    <dbReference type="NCBI Taxonomy" id="700500"/>
    <lineage>
        <taxon>Bacteria</taxon>
        <taxon>Bacillati</taxon>
        <taxon>Bacillota</taxon>
        <taxon>Erysipelotrichia</taxon>
        <taxon>Erysipelotrichales</taxon>
        <taxon>Erysipelotrichaceae</taxon>
        <taxon>Catenisphaera</taxon>
    </lineage>
</organism>
<dbReference type="AlphaFoldDB" id="A0A7W8CYL3"/>
<evidence type="ECO:0000313" key="2">
    <source>
        <dbReference type="EMBL" id="MBB5183344.1"/>
    </source>
</evidence>
<evidence type="ECO:0000259" key="1">
    <source>
        <dbReference type="Pfam" id="PF00882"/>
    </source>
</evidence>
<keyword evidence="3" id="KW-1185">Reference proteome</keyword>
<gene>
    <name evidence="2" type="ORF">HNQ47_001365</name>
</gene>
<evidence type="ECO:0000313" key="3">
    <source>
        <dbReference type="Proteomes" id="UP000539953"/>
    </source>
</evidence>
<dbReference type="Pfam" id="PF00882">
    <property type="entry name" value="Zn_dep_PLPC"/>
    <property type="match status" value="1"/>
</dbReference>
<reference evidence="2 3" key="1">
    <citation type="submission" date="2020-08" db="EMBL/GenBank/DDBJ databases">
        <title>Genomic Encyclopedia of Type Strains, Phase IV (KMG-IV): sequencing the most valuable type-strain genomes for metagenomic binning, comparative biology and taxonomic classification.</title>
        <authorList>
            <person name="Goeker M."/>
        </authorList>
    </citation>
    <scope>NUCLEOTIDE SEQUENCE [LARGE SCALE GENOMIC DNA]</scope>
    <source>
        <strain evidence="2 3">DSM 25799</strain>
    </source>
</reference>
<dbReference type="RefSeq" id="WP_183328633.1">
    <property type="nucleotide sequence ID" value="NZ_JACHHK010000004.1"/>
</dbReference>
<proteinExistence type="predicted"/>